<feature type="compositionally biased region" description="Low complexity" evidence="16">
    <location>
        <begin position="377"/>
        <end position="392"/>
    </location>
</feature>
<feature type="binding site" evidence="15">
    <location>
        <position position="222"/>
    </location>
    <ligand>
        <name>Mg(2+)</name>
        <dbReference type="ChEBI" id="CHEBI:18420"/>
    </ligand>
</feature>
<keyword evidence="10 15" id="KW-0479">Metal-binding</keyword>
<dbReference type="NCBIfam" id="TIGR02191">
    <property type="entry name" value="RNaseIII"/>
    <property type="match status" value="1"/>
</dbReference>
<keyword evidence="14 15" id="KW-0694">RNA-binding</keyword>
<dbReference type="GO" id="GO:0005737">
    <property type="term" value="C:cytoplasm"/>
    <property type="evidence" value="ECO:0007669"/>
    <property type="project" value="UniProtKB-SubCell"/>
</dbReference>
<dbReference type="GO" id="GO:0042802">
    <property type="term" value="F:identical protein binding"/>
    <property type="evidence" value="ECO:0007669"/>
    <property type="project" value="UniProtKB-ARBA"/>
</dbReference>
<comment type="subcellular location">
    <subcellularLocation>
        <location evidence="2 15">Cytoplasm</location>
    </subcellularLocation>
</comment>
<evidence type="ECO:0000256" key="13">
    <source>
        <dbReference type="ARBA" id="ARBA00022842"/>
    </source>
</evidence>
<sequence>MRPRFRTESSARLSREGRPLELVRVRGSQRGTGDEGRELKRRPRRRGGRSRSRGRRPPGPEPRRFSLWSWIQSLFAPRREAAPGGGPAGREADGSLSGQEARVIAGFGEHYGIQFKRVELLKLALTHRSYLSVSGQGPRESNERLEFLGDSVLGLVTSEFLYREHPNEHEGQLTKTKSLLVSKAILSRRALAMGLGRFVLMSHSEVESGGRQRLSILADAFESVVGAVYLDQGFEASREFIIRWLLRESRAISADKRHTNFKSHLQEFVQSTYRTHPVYRIRSEMGPDHSKQFNVEVLVGRRSLGVGKGRNKKEAEQAAARDALEKVGGPPGDRPAREPRREAQTSRADEPDSERVIVSSPPRRRGRRGGRGRGDGETPAAAGRETPAAAGRVTPAAGREGPVHPAPRSVGAPEMSPATRPSEREEPPRARELEPAPRYDEDENEEVGRPEGPLEERHIDPFAIETEWGEPAAVEDEPAVGAAERIDVGRGIRRQEDAVLGASARDRDDVTVPEPPASRDEPATDTGKRSSGPEPYGRKPGRSRRGSR</sequence>
<evidence type="ECO:0000256" key="1">
    <source>
        <dbReference type="ARBA" id="ARBA00000109"/>
    </source>
</evidence>
<comment type="caution">
    <text evidence="19">The sequence shown here is derived from an EMBL/GenBank/DDBJ whole genome shotgun (WGS) entry which is preliminary data.</text>
</comment>
<feature type="compositionally biased region" description="Basic and acidic residues" evidence="16">
    <location>
        <begin position="517"/>
        <end position="528"/>
    </location>
</feature>
<reference evidence="19 20" key="1">
    <citation type="journal article" date="2019" name="Nat. Microbiol.">
        <title>Mediterranean grassland soil C-N compound turnover is dependent on rainfall and depth, and is mediated by genomically divergent microorganisms.</title>
        <authorList>
            <person name="Diamond S."/>
            <person name="Andeer P.F."/>
            <person name="Li Z."/>
            <person name="Crits-Christoph A."/>
            <person name="Burstein D."/>
            <person name="Anantharaman K."/>
            <person name="Lane K.R."/>
            <person name="Thomas B.C."/>
            <person name="Pan C."/>
            <person name="Northen T.R."/>
            <person name="Banfield J.F."/>
        </authorList>
    </citation>
    <scope>NUCLEOTIDE SEQUENCE [LARGE SCALE GENOMIC DNA]</scope>
    <source>
        <strain evidence="19">WS_3</strain>
    </source>
</reference>
<dbReference type="FunFam" id="1.10.1520.10:FF:000001">
    <property type="entry name" value="Ribonuclease 3"/>
    <property type="match status" value="1"/>
</dbReference>
<name>A0A538SDN4_UNCEI</name>
<comment type="subunit">
    <text evidence="4 15">Homodimer.</text>
</comment>
<organism evidence="19 20">
    <name type="scientific">Eiseniibacteriota bacterium</name>
    <dbReference type="NCBI Taxonomy" id="2212470"/>
    <lineage>
        <taxon>Bacteria</taxon>
        <taxon>Candidatus Eiseniibacteriota</taxon>
    </lineage>
</organism>
<dbReference type="CDD" id="cd10845">
    <property type="entry name" value="DSRM_RNAse_III_family"/>
    <property type="match status" value="1"/>
</dbReference>
<comment type="cofactor">
    <cofactor evidence="15">
        <name>Mg(2+)</name>
        <dbReference type="ChEBI" id="CHEBI:18420"/>
    </cofactor>
</comment>
<dbReference type="CDD" id="cd00593">
    <property type="entry name" value="RIBOc"/>
    <property type="match status" value="1"/>
</dbReference>
<keyword evidence="13 15" id="KW-0460">Magnesium</keyword>
<evidence type="ECO:0000256" key="5">
    <source>
        <dbReference type="ARBA" id="ARBA00022490"/>
    </source>
</evidence>
<feature type="compositionally biased region" description="Basic residues" evidence="16">
    <location>
        <begin position="539"/>
        <end position="548"/>
    </location>
</feature>
<comment type="catalytic activity">
    <reaction evidence="1 15">
        <text>Endonucleolytic cleavage to 5'-phosphomonoester.</text>
        <dbReference type="EC" id="3.1.26.3"/>
    </reaction>
</comment>
<keyword evidence="7 15" id="KW-0507">mRNA processing</keyword>
<keyword evidence="8 15" id="KW-0819">tRNA processing</keyword>
<dbReference type="PANTHER" id="PTHR11207">
    <property type="entry name" value="RIBONUCLEASE III"/>
    <property type="match status" value="1"/>
</dbReference>
<dbReference type="Gene3D" id="1.10.1520.10">
    <property type="entry name" value="Ribonuclease III domain"/>
    <property type="match status" value="1"/>
</dbReference>
<evidence type="ECO:0000256" key="9">
    <source>
        <dbReference type="ARBA" id="ARBA00022722"/>
    </source>
</evidence>
<feature type="region of interest" description="Disordered" evidence="16">
    <location>
        <begin position="306"/>
        <end position="548"/>
    </location>
</feature>
<evidence type="ECO:0000256" key="16">
    <source>
        <dbReference type="SAM" id="MobiDB-lite"/>
    </source>
</evidence>
<dbReference type="InterPro" id="IPR011907">
    <property type="entry name" value="RNase_III"/>
</dbReference>
<keyword evidence="11 15" id="KW-0255">Endonuclease</keyword>
<dbReference type="PROSITE" id="PS50142">
    <property type="entry name" value="RNASE_3_2"/>
    <property type="match status" value="1"/>
</dbReference>
<feature type="binding site" evidence="15">
    <location>
        <position position="219"/>
    </location>
    <ligand>
        <name>Mg(2+)</name>
        <dbReference type="ChEBI" id="CHEBI:18420"/>
    </ligand>
</feature>
<evidence type="ECO:0000256" key="11">
    <source>
        <dbReference type="ARBA" id="ARBA00022759"/>
    </source>
</evidence>
<dbReference type="GO" id="GO:0006397">
    <property type="term" value="P:mRNA processing"/>
    <property type="evidence" value="ECO:0007669"/>
    <property type="project" value="UniProtKB-UniRule"/>
</dbReference>
<dbReference type="GO" id="GO:0046872">
    <property type="term" value="F:metal ion binding"/>
    <property type="evidence" value="ECO:0007669"/>
    <property type="project" value="UniProtKB-KW"/>
</dbReference>
<evidence type="ECO:0000259" key="18">
    <source>
        <dbReference type="PROSITE" id="PS50142"/>
    </source>
</evidence>
<dbReference type="EMBL" id="VBOT01000122">
    <property type="protein sequence ID" value="TMQ49479.1"/>
    <property type="molecule type" value="Genomic_DNA"/>
</dbReference>
<comment type="similarity">
    <text evidence="3">Belongs to the ribonuclease III family.</text>
</comment>
<evidence type="ECO:0000256" key="7">
    <source>
        <dbReference type="ARBA" id="ARBA00022664"/>
    </source>
</evidence>
<dbReference type="InterPro" id="IPR014720">
    <property type="entry name" value="dsRBD_dom"/>
</dbReference>
<feature type="compositionally biased region" description="Basic and acidic residues" evidence="16">
    <location>
        <begin position="421"/>
        <end position="439"/>
    </location>
</feature>
<keyword evidence="15" id="KW-0699">rRNA-binding</keyword>
<dbReference type="AlphaFoldDB" id="A0A538SDN4"/>
<gene>
    <name evidence="15 19" type="primary">rnc</name>
    <name evidence="19" type="ORF">E6K73_09900</name>
</gene>
<dbReference type="PROSITE" id="PS50137">
    <property type="entry name" value="DS_RBD"/>
    <property type="match status" value="1"/>
</dbReference>
<feature type="compositionally biased region" description="Basic and acidic residues" evidence="16">
    <location>
        <begin position="334"/>
        <end position="355"/>
    </location>
</feature>
<dbReference type="EC" id="3.1.26.3" evidence="15"/>
<dbReference type="GO" id="GO:0010468">
    <property type="term" value="P:regulation of gene expression"/>
    <property type="evidence" value="ECO:0007669"/>
    <property type="project" value="TreeGrafter"/>
</dbReference>
<evidence type="ECO:0000256" key="8">
    <source>
        <dbReference type="ARBA" id="ARBA00022694"/>
    </source>
</evidence>
<evidence type="ECO:0000256" key="10">
    <source>
        <dbReference type="ARBA" id="ARBA00022723"/>
    </source>
</evidence>
<dbReference type="SMART" id="SM00358">
    <property type="entry name" value="DSRM"/>
    <property type="match status" value="1"/>
</dbReference>
<dbReference type="GO" id="GO:0006364">
    <property type="term" value="P:rRNA processing"/>
    <property type="evidence" value="ECO:0007669"/>
    <property type="project" value="UniProtKB-UniRule"/>
</dbReference>
<dbReference type="InterPro" id="IPR000999">
    <property type="entry name" value="RNase_III_dom"/>
</dbReference>
<dbReference type="InterPro" id="IPR036389">
    <property type="entry name" value="RNase_III_sf"/>
</dbReference>
<feature type="active site" evidence="15">
    <location>
        <position position="150"/>
    </location>
</feature>
<keyword evidence="6 15" id="KW-0698">rRNA processing</keyword>
<dbReference type="Gene3D" id="3.30.160.20">
    <property type="match status" value="1"/>
</dbReference>
<evidence type="ECO:0000256" key="6">
    <source>
        <dbReference type="ARBA" id="ARBA00022552"/>
    </source>
</evidence>
<feature type="compositionally biased region" description="Basic residues" evidence="16">
    <location>
        <begin position="362"/>
        <end position="371"/>
    </location>
</feature>
<dbReference type="SMART" id="SM00535">
    <property type="entry name" value="RIBOc"/>
    <property type="match status" value="1"/>
</dbReference>
<comment type="function">
    <text evidence="15">Digests double-stranded RNA. Involved in the processing of primary rRNA transcript to yield the immediate precursors to the large and small rRNAs (23S and 16S). Processes some mRNAs, and tRNAs when they are encoded in the rRNA operon. Processes pre-crRNA and tracrRNA of type II CRISPR loci if present in the organism.</text>
</comment>
<feature type="compositionally biased region" description="Basic and acidic residues" evidence="16">
    <location>
        <begin position="1"/>
        <end position="24"/>
    </location>
</feature>
<dbReference type="GO" id="GO:0004525">
    <property type="term" value="F:ribonuclease III activity"/>
    <property type="evidence" value="ECO:0007669"/>
    <property type="project" value="UniProtKB-UniRule"/>
</dbReference>
<keyword evidence="9 15" id="KW-0540">Nuclease</keyword>
<evidence type="ECO:0000256" key="3">
    <source>
        <dbReference type="ARBA" id="ARBA00010183"/>
    </source>
</evidence>
<keyword evidence="5 15" id="KW-0963">Cytoplasm</keyword>
<accession>A0A538SDN4</accession>
<dbReference type="PANTHER" id="PTHR11207:SF0">
    <property type="entry name" value="RIBONUCLEASE 3"/>
    <property type="match status" value="1"/>
</dbReference>
<evidence type="ECO:0000256" key="4">
    <source>
        <dbReference type="ARBA" id="ARBA00011738"/>
    </source>
</evidence>
<feature type="compositionally biased region" description="Basic residues" evidence="16">
    <location>
        <begin position="39"/>
        <end position="56"/>
    </location>
</feature>
<evidence type="ECO:0000313" key="19">
    <source>
        <dbReference type="EMBL" id="TMQ49479.1"/>
    </source>
</evidence>
<dbReference type="Proteomes" id="UP000320184">
    <property type="component" value="Unassembled WGS sequence"/>
</dbReference>
<feature type="domain" description="RNase III" evidence="18">
    <location>
        <begin position="104"/>
        <end position="233"/>
    </location>
</feature>
<evidence type="ECO:0000256" key="2">
    <source>
        <dbReference type="ARBA" id="ARBA00004496"/>
    </source>
</evidence>
<feature type="active site" evidence="15">
    <location>
        <position position="222"/>
    </location>
</feature>
<feature type="region of interest" description="Disordered" evidence="16">
    <location>
        <begin position="1"/>
        <end position="64"/>
    </location>
</feature>
<dbReference type="Pfam" id="PF14622">
    <property type="entry name" value="Ribonucleas_3_3"/>
    <property type="match status" value="1"/>
</dbReference>
<evidence type="ECO:0000256" key="12">
    <source>
        <dbReference type="ARBA" id="ARBA00022801"/>
    </source>
</evidence>
<dbReference type="SUPFAM" id="SSF54768">
    <property type="entry name" value="dsRNA-binding domain-like"/>
    <property type="match status" value="1"/>
</dbReference>
<evidence type="ECO:0000256" key="14">
    <source>
        <dbReference type="ARBA" id="ARBA00022884"/>
    </source>
</evidence>
<dbReference type="HAMAP" id="MF_00104">
    <property type="entry name" value="RNase_III"/>
    <property type="match status" value="1"/>
</dbReference>
<dbReference type="FunFam" id="3.30.160.20:FF:000003">
    <property type="entry name" value="Ribonuclease 3"/>
    <property type="match status" value="1"/>
</dbReference>
<evidence type="ECO:0000256" key="15">
    <source>
        <dbReference type="HAMAP-Rule" id="MF_00104"/>
    </source>
</evidence>
<dbReference type="GO" id="GO:0019843">
    <property type="term" value="F:rRNA binding"/>
    <property type="evidence" value="ECO:0007669"/>
    <property type="project" value="UniProtKB-KW"/>
</dbReference>
<dbReference type="GO" id="GO:0008033">
    <property type="term" value="P:tRNA processing"/>
    <property type="evidence" value="ECO:0007669"/>
    <property type="project" value="UniProtKB-KW"/>
</dbReference>
<feature type="compositionally biased region" description="Basic and acidic residues" evidence="16">
    <location>
        <begin position="446"/>
        <end position="460"/>
    </location>
</feature>
<proteinExistence type="inferred from homology"/>
<protein>
    <recommendedName>
        <fullName evidence="15">Ribonuclease 3</fullName>
        <ecNumber evidence="15">3.1.26.3</ecNumber>
    </recommendedName>
    <alternativeName>
        <fullName evidence="15">Ribonuclease III</fullName>
        <shortName evidence="15">RNase III</shortName>
    </alternativeName>
</protein>
<keyword evidence="12 15" id="KW-0378">Hydrolase</keyword>
<feature type="binding site" evidence="15">
    <location>
        <position position="146"/>
    </location>
    <ligand>
        <name>Mg(2+)</name>
        <dbReference type="ChEBI" id="CHEBI:18420"/>
    </ligand>
</feature>
<evidence type="ECO:0000259" key="17">
    <source>
        <dbReference type="PROSITE" id="PS50137"/>
    </source>
</evidence>
<feature type="compositionally biased region" description="Basic and acidic residues" evidence="16">
    <location>
        <begin position="484"/>
        <end position="497"/>
    </location>
</feature>
<dbReference type="PROSITE" id="PS00517">
    <property type="entry name" value="RNASE_3_1"/>
    <property type="match status" value="1"/>
</dbReference>
<dbReference type="Pfam" id="PF00035">
    <property type="entry name" value="dsrm"/>
    <property type="match status" value="1"/>
</dbReference>
<feature type="domain" description="DRBM" evidence="17">
    <location>
        <begin position="260"/>
        <end position="329"/>
    </location>
</feature>
<dbReference type="SUPFAM" id="SSF69065">
    <property type="entry name" value="RNase III domain-like"/>
    <property type="match status" value="1"/>
</dbReference>
<dbReference type="GO" id="GO:0003725">
    <property type="term" value="F:double-stranded RNA binding"/>
    <property type="evidence" value="ECO:0007669"/>
    <property type="project" value="TreeGrafter"/>
</dbReference>
<evidence type="ECO:0000313" key="20">
    <source>
        <dbReference type="Proteomes" id="UP000320184"/>
    </source>
</evidence>